<comment type="caution">
    <text evidence="1">The sequence shown here is derived from an EMBL/GenBank/DDBJ whole genome shotgun (WGS) entry which is preliminary data.</text>
</comment>
<reference evidence="1 2" key="1">
    <citation type="journal article" date="2018" name="Nat. Genet.">
        <title>The Rosa genome provides new insights in the design of modern roses.</title>
        <authorList>
            <person name="Bendahmane M."/>
        </authorList>
    </citation>
    <scope>NUCLEOTIDE SEQUENCE [LARGE SCALE GENOMIC DNA]</scope>
    <source>
        <strain evidence="2">cv. Old Blush</strain>
    </source>
</reference>
<protein>
    <submittedName>
        <fullName evidence="1">Uncharacterized protein</fullName>
    </submittedName>
</protein>
<dbReference type="Proteomes" id="UP000238479">
    <property type="component" value="Chromosome 3"/>
</dbReference>
<evidence type="ECO:0000313" key="2">
    <source>
        <dbReference type="Proteomes" id="UP000238479"/>
    </source>
</evidence>
<keyword evidence="2" id="KW-1185">Reference proteome</keyword>
<organism evidence="1 2">
    <name type="scientific">Rosa chinensis</name>
    <name type="common">China rose</name>
    <dbReference type="NCBI Taxonomy" id="74649"/>
    <lineage>
        <taxon>Eukaryota</taxon>
        <taxon>Viridiplantae</taxon>
        <taxon>Streptophyta</taxon>
        <taxon>Embryophyta</taxon>
        <taxon>Tracheophyta</taxon>
        <taxon>Spermatophyta</taxon>
        <taxon>Magnoliopsida</taxon>
        <taxon>eudicotyledons</taxon>
        <taxon>Gunneridae</taxon>
        <taxon>Pentapetalae</taxon>
        <taxon>rosids</taxon>
        <taxon>fabids</taxon>
        <taxon>Rosales</taxon>
        <taxon>Rosaceae</taxon>
        <taxon>Rosoideae</taxon>
        <taxon>Rosoideae incertae sedis</taxon>
        <taxon>Rosa</taxon>
    </lineage>
</organism>
<gene>
    <name evidence="1" type="ORF">RchiOBHm_Chr3g0487501</name>
</gene>
<name>A0A2P6RFH8_ROSCH</name>
<dbReference type="EMBL" id="PDCK01000041">
    <property type="protein sequence ID" value="PRQ45193.1"/>
    <property type="molecule type" value="Genomic_DNA"/>
</dbReference>
<accession>A0A2P6RFH8</accession>
<evidence type="ECO:0000313" key="1">
    <source>
        <dbReference type="EMBL" id="PRQ45193.1"/>
    </source>
</evidence>
<proteinExistence type="predicted"/>
<sequence>MQKEKTRLSDECLWEGRNMSSLHVLNIQYPLFTISGFVVHDSLWVRASMKIQCPSTEKKKKRTEFERTMTLFRLARNMGQLHSLCHPQLVMCAQ</sequence>
<dbReference type="AlphaFoldDB" id="A0A2P6RFH8"/>
<dbReference type="Gramene" id="PRQ45193">
    <property type="protein sequence ID" value="PRQ45193"/>
    <property type="gene ID" value="RchiOBHm_Chr3g0487501"/>
</dbReference>